<protein>
    <submittedName>
        <fullName evidence="9">Glr0971 protein</fullName>
    </submittedName>
</protein>
<accession>Q7NLZ8</accession>
<dbReference type="SUPFAM" id="SSF141523">
    <property type="entry name" value="L,D-transpeptidase catalytic domain-like"/>
    <property type="match status" value="1"/>
</dbReference>
<dbReference type="InParanoid" id="Q7NLZ8"/>
<keyword evidence="2" id="KW-0808">Transferase</keyword>
<dbReference type="PANTHER" id="PTHR30582:SF2">
    <property type="entry name" value="L,D-TRANSPEPTIDASE YCIB-RELATED"/>
    <property type="match status" value="1"/>
</dbReference>
<evidence type="ECO:0000313" key="10">
    <source>
        <dbReference type="Proteomes" id="UP000000557"/>
    </source>
</evidence>
<dbReference type="Gene3D" id="2.60.40.3780">
    <property type="match status" value="1"/>
</dbReference>
<dbReference type="PANTHER" id="PTHR30582">
    <property type="entry name" value="L,D-TRANSPEPTIDASE"/>
    <property type="match status" value="1"/>
</dbReference>
<dbReference type="KEGG" id="gvi:glr0971"/>
<keyword evidence="6 7" id="KW-0961">Cell wall biogenesis/degradation</keyword>
<name>Q7NLZ8_GLOVI</name>
<dbReference type="EnsemblBacteria" id="BAC88912">
    <property type="protein sequence ID" value="BAC88912"/>
    <property type="gene ID" value="BAC88912"/>
</dbReference>
<dbReference type="Gene3D" id="2.60.40.3710">
    <property type="match status" value="1"/>
</dbReference>
<keyword evidence="4 7" id="KW-0573">Peptidoglycan synthesis</keyword>
<feature type="active site" description="Nucleophile" evidence="7">
    <location>
        <position position="392"/>
    </location>
</feature>
<evidence type="ECO:0000256" key="4">
    <source>
        <dbReference type="ARBA" id="ARBA00022984"/>
    </source>
</evidence>
<feature type="active site" description="Proton donor/acceptor" evidence="7">
    <location>
        <position position="376"/>
    </location>
</feature>
<reference evidence="9 10" key="1">
    <citation type="journal article" date="2003" name="DNA Res.">
        <title>Complete genome structure of Gloeobacter violaceus PCC 7421, a cyanobacterium that lacks thylakoids.</title>
        <authorList>
            <person name="Nakamura Y."/>
            <person name="Kaneko T."/>
            <person name="Sato S."/>
            <person name="Mimuro M."/>
            <person name="Miyashita H."/>
            <person name="Tsuchiya T."/>
            <person name="Sasamoto S."/>
            <person name="Watanabe A."/>
            <person name="Kawashima K."/>
            <person name="Kishida Y."/>
            <person name="Kiyokawa C."/>
            <person name="Kohara M."/>
            <person name="Matsumoto M."/>
            <person name="Matsuno A."/>
            <person name="Nakazaki N."/>
            <person name="Shimpo S."/>
            <person name="Takeuchi C."/>
            <person name="Yamada M."/>
            <person name="Tabata S."/>
        </authorList>
    </citation>
    <scope>NUCLEOTIDE SEQUENCE [LARGE SCALE GENOMIC DNA]</scope>
    <source>
        <strain evidence="10">ATCC 29082 / PCC 7421</strain>
    </source>
</reference>
<dbReference type="GO" id="GO:0008360">
    <property type="term" value="P:regulation of cell shape"/>
    <property type="evidence" value="ECO:0007669"/>
    <property type="project" value="UniProtKB-UniRule"/>
</dbReference>
<dbReference type="PATRIC" id="fig|251221.4.peg.991"/>
<reference evidence="9 10" key="2">
    <citation type="journal article" date="2003" name="DNA Res.">
        <title>Complete genome structure of Gloeobacter violaceus PCC 7421, a cyanobacterium that lacks thylakoids (supplement).</title>
        <authorList>
            <person name="Nakamura Y."/>
            <person name="Kaneko T."/>
            <person name="Sato S."/>
            <person name="Mimuro M."/>
            <person name="Miyashita H."/>
            <person name="Tsuchiya T."/>
            <person name="Sasamoto S."/>
            <person name="Watanabe A."/>
            <person name="Kawashima K."/>
            <person name="Kishida Y."/>
            <person name="Kiyokawa C."/>
            <person name="Kohara M."/>
            <person name="Matsumoto M."/>
            <person name="Matsuno A."/>
            <person name="Nakazaki N."/>
            <person name="Shimpo S."/>
            <person name="Takeuchi C."/>
            <person name="Yamada M."/>
            <person name="Tabata S."/>
        </authorList>
    </citation>
    <scope>NUCLEOTIDE SEQUENCE [LARGE SCALE GENOMIC DNA]</scope>
    <source>
        <strain evidence="10">ATCC 29082 / PCC 7421</strain>
    </source>
</reference>
<evidence type="ECO:0000256" key="6">
    <source>
        <dbReference type="ARBA" id="ARBA00023316"/>
    </source>
</evidence>
<keyword evidence="3 7" id="KW-0133">Cell shape</keyword>
<dbReference type="Pfam" id="PF17964">
    <property type="entry name" value="Big_10"/>
    <property type="match status" value="1"/>
</dbReference>
<dbReference type="STRING" id="251221.gene:10758449"/>
<gene>
    <name evidence="9" type="ordered locus">glr0971</name>
</gene>
<dbReference type="InterPro" id="IPR050979">
    <property type="entry name" value="LD-transpeptidase"/>
</dbReference>
<evidence type="ECO:0000256" key="7">
    <source>
        <dbReference type="PROSITE-ProRule" id="PRU01373"/>
    </source>
</evidence>
<evidence type="ECO:0000256" key="5">
    <source>
        <dbReference type="ARBA" id="ARBA00023315"/>
    </source>
</evidence>
<comment type="pathway">
    <text evidence="1 7">Cell wall biogenesis; peptidoglycan biosynthesis.</text>
</comment>
<dbReference type="GO" id="GO:0016746">
    <property type="term" value="F:acyltransferase activity"/>
    <property type="evidence" value="ECO:0007669"/>
    <property type="project" value="UniProtKB-KW"/>
</dbReference>
<dbReference type="InterPro" id="IPR005490">
    <property type="entry name" value="LD_TPept_cat_dom"/>
</dbReference>
<dbReference type="EMBL" id="BA000045">
    <property type="protein sequence ID" value="BAC88912.1"/>
    <property type="molecule type" value="Genomic_DNA"/>
</dbReference>
<dbReference type="UniPathway" id="UPA00219"/>
<keyword evidence="5" id="KW-0012">Acyltransferase</keyword>
<dbReference type="CDD" id="cd16913">
    <property type="entry name" value="YkuD_like"/>
    <property type="match status" value="1"/>
</dbReference>
<sequence length="435" mass="47511">MAAGLGFFAWWQVIPLGVGMVPTDGATEVDPREPVVIETIGLGSRLSEVQVRDNLGRSAAGESDGRRLTLKPPLAFGTRYTITARVEREWTQQAVSEVMHFETVAIPRLSGSTERTFKPDRSVTLQFDRPVGELSVLGDLAVAVEPAADRRSFRLAASNPTQGKRYPVQLAWSTTTGVPLPPLKLDLVAPPPLTVKANARGLDNLGPALPLQFTFSEPLLEREQASSHIAVQTDKGEAIAGKWRWVGSRRLRFTPAGGWPSVSTIRVSVGADGLAAVGGGYLEKPFDFSFTTGTDRHIYIYLDTQKVAAVENGRVVRTFRVSTGKAGTPTVTGNFYIYDRYAIKTMRSRADPGEPGHYVVENVPYAQFFHEGYAFHGAWWHNAFGTRVSHGCVNMATRRFNKRSGVSEDAGWLWKWAAMGVPVTVLAKTPARAAS</sequence>
<dbReference type="GO" id="GO:0018104">
    <property type="term" value="P:peptidoglycan-protein cross-linking"/>
    <property type="evidence" value="ECO:0000318"/>
    <property type="project" value="GO_Central"/>
</dbReference>
<evidence type="ECO:0000313" key="9">
    <source>
        <dbReference type="EMBL" id="BAC88912.1"/>
    </source>
</evidence>
<dbReference type="GO" id="GO:0071555">
    <property type="term" value="P:cell wall organization"/>
    <property type="evidence" value="ECO:0007669"/>
    <property type="project" value="UniProtKB-UniRule"/>
</dbReference>
<dbReference type="PROSITE" id="PS52029">
    <property type="entry name" value="LD_TPASE"/>
    <property type="match status" value="1"/>
</dbReference>
<dbReference type="GO" id="GO:0071972">
    <property type="term" value="F:peptidoglycan L,D-transpeptidase activity"/>
    <property type="evidence" value="ECO:0000318"/>
    <property type="project" value="GO_Central"/>
</dbReference>
<dbReference type="Gene3D" id="2.40.440.10">
    <property type="entry name" value="L,D-transpeptidase catalytic domain-like"/>
    <property type="match status" value="1"/>
</dbReference>
<organism evidence="9 10">
    <name type="scientific">Gloeobacter violaceus (strain ATCC 29082 / PCC 7421)</name>
    <dbReference type="NCBI Taxonomy" id="251221"/>
    <lineage>
        <taxon>Bacteria</taxon>
        <taxon>Bacillati</taxon>
        <taxon>Cyanobacteriota</taxon>
        <taxon>Cyanophyceae</taxon>
        <taxon>Gloeobacterales</taxon>
        <taxon>Gloeobacteraceae</taxon>
        <taxon>Gloeobacter</taxon>
    </lineage>
</organism>
<dbReference type="HOGENOM" id="CLU_567183_0_0_3"/>
<dbReference type="InterPro" id="IPR041280">
    <property type="entry name" value="Big_10"/>
</dbReference>
<dbReference type="eggNOG" id="COG1376">
    <property type="taxonomic scope" value="Bacteria"/>
</dbReference>
<evidence type="ECO:0000256" key="1">
    <source>
        <dbReference type="ARBA" id="ARBA00004752"/>
    </source>
</evidence>
<dbReference type="Pfam" id="PF03734">
    <property type="entry name" value="YkuD"/>
    <property type="match status" value="1"/>
</dbReference>
<dbReference type="AlphaFoldDB" id="Q7NLZ8"/>
<dbReference type="InterPro" id="IPR038063">
    <property type="entry name" value="Transpep_catalytic_dom"/>
</dbReference>
<keyword evidence="10" id="KW-1185">Reference proteome</keyword>
<evidence type="ECO:0000256" key="3">
    <source>
        <dbReference type="ARBA" id="ARBA00022960"/>
    </source>
</evidence>
<evidence type="ECO:0000256" key="2">
    <source>
        <dbReference type="ARBA" id="ARBA00022679"/>
    </source>
</evidence>
<feature type="domain" description="L,D-TPase catalytic" evidence="8">
    <location>
        <begin position="296"/>
        <end position="426"/>
    </location>
</feature>
<dbReference type="OrthoDB" id="463216at2"/>
<proteinExistence type="predicted"/>
<evidence type="ECO:0000259" key="8">
    <source>
        <dbReference type="PROSITE" id="PS52029"/>
    </source>
</evidence>
<dbReference type="Proteomes" id="UP000000557">
    <property type="component" value="Chromosome"/>
</dbReference>